<dbReference type="AlphaFoldDB" id="A0A521DP07"/>
<evidence type="ECO:0000256" key="1">
    <source>
        <dbReference type="SAM" id="MobiDB-lite"/>
    </source>
</evidence>
<keyword evidence="3" id="KW-1185">Reference proteome</keyword>
<sequence>MSVAVPGHAGVEASPVRGDRLTGGAPVAQGPWFYCLKHNTVETRDGCAERHRLGPYDTREEAEHALQGVAERNEKLDQEDREWEGR</sequence>
<evidence type="ECO:0000313" key="3">
    <source>
        <dbReference type="Proteomes" id="UP000317484"/>
    </source>
</evidence>
<organism evidence="2 3">
    <name type="scientific">Geodermatophilus aquaeductus</name>
    <dbReference type="NCBI Taxonomy" id="1564161"/>
    <lineage>
        <taxon>Bacteria</taxon>
        <taxon>Bacillati</taxon>
        <taxon>Actinomycetota</taxon>
        <taxon>Actinomycetes</taxon>
        <taxon>Geodermatophilales</taxon>
        <taxon>Geodermatophilaceae</taxon>
        <taxon>Geodermatophilus</taxon>
    </lineage>
</organism>
<accession>A0A521DP07</accession>
<protein>
    <recommendedName>
        <fullName evidence="4">SPOR domain-containing protein</fullName>
    </recommendedName>
</protein>
<feature type="region of interest" description="Disordered" evidence="1">
    <location>
        <begin position="66"/>
        <end position="86"/>
    </location>
</feature>
<name>A0A521DP07_9ACTN</name>
<feature type="compositionally biased region" description="Basic and acidic residues" evidence="1">
    <location>
        <begin position="71"/>
        <end position="86"/>
    </location>
</feature>
<reference evidence="2 3" key="1">
    <citation type="submission" date="2017-05" db="EMBL/GenBank/DDBJ databases">
        <authorList>
            <person name="Varghese N."/>
            <person name="Submissions S."/>
        </authorList>
    </citation>
    <scope>NUCLEOTIDE SEQUENCE [LARGE SCALE GENOMIC DNA]</scope>
    <source>
        <strain evidence="2 3">DSM 46834</strain>
    </source>
</reference>
<evidence type="ECO:0008006" key="4">
    <source>
        <dbReference type="Google" id="ProtNLM"/>
    </source>
</evidence>
<dbReference type="Proteomes" id="UP000317484">
    <property type="component" value="Unassembled WGS sequence"/>
</dbReference>
<proteinExistence type="predicted"/>
<gene>
    <name evidence="2" type="ORF">SAMN06273567_103379</name>
</gene>
<dbReference type="EMBL" id="FXTJ01000003">
    <property type="protein sequence ID" value="SMO73459.1"/>
    <property type="molecule type" value="Genomic_DNA"/>
</dbReference>
<evidence type="ECO:0000313" key="2">
    <source>
        <dbReference type="EMBL" id="SMO73459.1"/>
    </source>
</evidence>
<feature type="region of interest" description="Disordered" evidence="1">
    <location>
        <begin position="1"/>
        <end position="23"/>
    </location>
</feature>